<sequence>MTQTHLAIILQTTPPANDFMDVIVLAILSVVVIILAGMTGRVNMGFQVPGFPRPLSSERKEILRKHFPFYKQLTPNRRKRFEQKVQYFIHVKEFIPRQIPKVTEEMKVLISACAVQLTFGYPKVFLSHFKRILVYPDNYYSTINQTYHKGEVNPRLRAIVLSWKAFVAGYFNSKDGRNLGLHEMAHALRLENLITNAEFNFLDEEVLQHWQFLADQEMANIANGNSTMFRDYAATNPDEFFSVAVENFFERPKKFKSLMPNLYAILVLLLKQDPINPV</sequence>
<dbReference type="InterPro" id="IPR024079">
    <property type="entry name" value="MetalloPept_cat_dom_sf"/>
</dbReference>
<organism evidence="2 3">
    <name type="scientific">Reichenbachiella faecimaris</name>
    <dbReference type="NCBI Taxonomy" id="692418"/>
    <lineage>
        <taxon>Bacteria</taxon>
        <taxon>Pseudomonadati</taxon>
        <taxon>Bacteroidota</taxon>
        <taxon>Cytophagia</taxon>
        <taxon>Cytophagales</taxon>
        <taxon>Reichenbachiellaceae</taxon>
        <taxon>Reichenbachiella</taxon>
    </lineage>
</organism>
<evidence type="ECO:0000256" key="1">
    <source>
        <dbReference type="SAM" id="Phobius"/>
    </source>
</evidence>
<keyword evidence="3" id="KW-1185">Reference proteome</keyword>
<dbReference type="Proteomes" id="UP000192472">
    <property type="component" value="Unassembled WGS sequence"/>
</dbReference>
<dbReference type="RefSeq" id="WP_245827007.1">
    <property type="nucleotide sequence ID" value="NZ_FWYF01000001.1"/>
</dbReference>
<dbReference type="GO" id="GO:0004177">
    <property type="term" value="F:aminopeptidase activity"/>
    <property type="evidence" value="ECO:0007669"/>
    <property type="project" value="TreeGrafter"/>
</dbReference>
<protein>
    <recommendedName>
        <fullName evidence="4">DgsA anti-repressor MtfA</fullName>
    </recommendedName>
</protein>
<evidence type="ECO:0008006" key="4">
    <source>
        <dbReference type="Google" id="ProtNLM"/>
    </source>
</evidence>
<dbReference type="InterPro" id="IPR010384">
    <property type="entry name" value="MtfA_fam"/>
</dbReference>
<name>A0A1W2G8S3_REIFA</name>
<dbReference type="Gene3D" id="3.40.390.10">
    <property type="entry name" value="Collagenase (Catalytic Domain)"/>
    <property type="match status" value="1"/>
</dbReference>
<gene>
    <name evidence="2" type="ORF">SAMN04488029_1455</name>
</gene>
<proteinExistence type="predicted"/>
<dbReference type="PANTHER" id="PTHR30164:SF2">
    <property type="entry name" value="PROTEIN MTFA"/>
    <property type="match status" value="1"/>
</dbReference>
<accession>A0A1W2G8S3</accession>
<reference evidence="2 3" key="1">
    <citation type="submission" date="2017-04" db="EMBL/GenBank/DDBJ databases">
        <authorList>
            <person name="Afonso C.L."/>
            <person name="Miller P.J."/>
            <person name="Scott M.A."/>
            <person name="Spackman E."/>
            <person name="Goraichik I."/>
            <person name="Dimitrov K.M."/>
            <person name="Suarez D.L."/>
            <person name="Swayne D.E."/>
        </authorList>
    </citation>
    <scope>NUCLEOTIDE SEQUENCE [LARGE SCALE GENOMIC DNA]</scope>
    <source>
        <strain evidence="2 3">DSM 26133</strain>
    </source>
</reference>
<keyword evidence="1" id="KW-1133">Transmembrane helix</keyword>
<evidence type="ECO:0000313" key="3">
    <source>
        <dbReference type="Proteomes" id="UP000192472"/>
    </source>
</evidence>
<dbReference type="PANTHER" id="PTHR30164">
    <property type="entry name" value="MTFA PEPTIDASE"/>
    <property type="match status" value="1"/>
</dbReference>
<keyword evidence="1" id="KW-0812">Transmembrane</keyword>
<keyword evidence="1" id="KW-0472">Membrane</keyword>
<dbReference type="Gene3D" id="1.10.472.150">
    <property type="entry name" value="Glucose-regulated metallo-peptidase M90, N-terminal domain"/>
    <property type="match status" value="1"/>
</dbReference>
<dbReference type="EMBL" id="FWYF01000001">
    <property type="protein sequence ID" value="SMD33090.1"/>
    <property type="molecule type" value="Genomic_DNA"/>
</dbReference>
<dbReference type="InterPro" id="IPR042252">
    <property type="entry name" value="MtfA_N"/>
</dbReference>
<dbReference type="AlphaFoldDB" id="A0A1W2G8S3"/>
<feature type="transmembrane region" description="Helical" evidence="1">
    <location>
        <begin position="19"/>
        <end position="38"/>
    </location>
</feature>
<dbReference type="Pfam" id="PF06167">
    <property type="entry name" value="Peptidase_M90"/>
    <property type="match status" value="1"/>
</dbReference>
<dbReference type="STRING" id="692418.SAMN04488029_1455"/>
<dbReference type="GO" id="GO:0008237">
    <property type="term" value="F:metallopeptidase activity"/>
    <property type="evidence" value="ECO:0007669"/>
    <property type="project" value="InterPro"/>
</dbReference>
<dbReference type="SUPFAM" id="SSF55486">
    <property type="entry name" value="Metalloproteases ('zincins'), catalytic domain"/>
    <property type="match status" value="1"/>
</dbReference>
<dbReference type="CDD" id="cd20170">
    <property type="entry name" value="Peptidase_M90-like"/>
    <property type="match status" value="1"/>
</dbReference>
<evidence type="ECO:0000313" key="2">
    <source>
        <dbReference type="EMBL" id="SMD33090.1"/>
    </source>
</evidence>
<dbReference type="GO" id="GO:0005829">
    <property type="term" value="C:cytosol"/>
    <property type="evidence" value="ECO:0007669"/>
    <property type="project" value="TreeGrafter"/>
</dbReference>